<reference evidence="2" key="1">
    <citation type="submission" date="2017-09" db="EMBL/GenBank/DDBJ databases">
        <title>FDA dAtabase for Regulatory Grade micrObial Sequences (FDA-ARGOS): Supporting development and validation of Infectious Disease Dx tests.</title>
        <authorList>
            <person name="Minogue T."/>
            <person name="Wolcott M."/>
            <person name="Wasieloski L."/>
            <person name="Aguilar W."/>
            <person name="Moore D."/>
            <person name="Tallon L."/>
            <person name="Sadzewicz L."/>
            <person name="Ott S."/>
            <person name="Zhao X."/>
            <person name="Nagaraj S."/>
            <person name="Vavikolanu K."/>
            <person name="Aluvathingal J."/>
            <person name="Nadendla S."/>
            <person name="Sichtig H."/>
        </authorList>
    </citation>
    <scope>NUCLEOTIDE SEQUENCE [LARGE SCALE GENOMIC DNA]</scope>
    <source>
        <strain evidence="2">FDAARGOS_404</strain>
    </source>
</reference>
<gene>
    <name evidence="1" type="ORF">CRX53_01550</name>
</gene>
<accession>A0A855EU34</accession>
<dbReference type="EMBL" id="PDLK01000002">
    <property type="protein sequence ID" value="PHH02736.1"/>
    <property type="molecule type" value="Genomic_DNA"/>
</dbReference>
<proteinExistence type="predicted"/>
<sequence>MRPGKAKPPSGFFYGEIKEKNSREKAEIPNKCGNLQNRIAENNILPAPHVISSHRPITGKINKE</sequence>
<evidence type="ECO:0000313" key="1">
    <source>
        <dbReference type="EMBL" id="PHH02736.1"/>
    </source>
</evidence>
<comment type="caution">
    <text evidence="1">The sequence shown here is derived from an EMBL/GenBank/DDBJ whole genome shotgun (WGS) entry which is preliminary data.</text>
</comment>
<evidence type="ECO:0000313" key="2">
    <source>
        <dbReference type="Proteomes" id="UP000222768"/>
    </source>
</evidence>
<organism evidence="1 2">
    <name type="scientific">Leclercia adecarboxylata</name>
    <dbReference type="NCBI Taxonomy" id="83655"/>
    <lineage>
        <taxon>Bacteria</taxon>
        <taxon>Pseudomonadati</taxon>
        <taxon>Pseudomonadota</taxon>
        <taxon>Gammaproteobacteria</taxon>
        <taxon>Enterobacterales</taxon>
        <taxon>Enterobacteriaceae</taxon>
        <taxon>Leclercia</taxon>
    </lineage>
</organism>
<dbReference type="AlphaFoldDB" id="A0A855EU34"/>
<protein>
    <submittedName>
        <fullName evidence="1">Uncharacterized protein</fullName>
    </submittedName>
</protein>
<dbReference type="Proteomes" id="UP000222768">
    <property type="component" value="Unassembled WGS sequence"/>
</dbReference>
<name>A0A855EU34_9ENTR</name>